<name>A0A0A9A4B7_ARUDO</name>
<accession>A0A0A9A4B7</accession>
<protein>
    <submittedName>
        <fullName evidence="1">Uncharacterized protein</fullName>
    </submittedName>
</protein>
<dbReference type="EMBL" id="GBRH01256008">
    <property type="protein sequence ID" value="JAD41887.1"/>
    <property type="molecule type" value="Transcribed_RNA"/>
</dbReference>
<evidence type="ECO:0000313" key="1">
    <source>
        <dbReference type="EMBL" id="JAD41887.1"/>
    </source>
</evidence>
<dbReference type="AlphaFoldDB" id="A0A0A9A4B7"/>
<sequence>MISPSNQQIDTDIWMD</sequence>
<organism evidence="1">
    <name type="scientific">Arundo donax</name>
    <name type="common">Giant reed</name>
    <name type="synonym">Donax arundinaceus</name>
    <dbReference type="NCBI Taxonomy" id="35708"/>
    <lineage>
        <taxon>Eukaryota</taxon>
        <taxon>Viridiplantae</taxon>
        <taxon>Streptophyta</taxon>
        <taxon>Embryophyta</taxon>
        <taxon>Tracheophyta</taxon>
        <taxon>Spermatophyta</taxon>
        <taxon>Magnoliopsida</taxon>
        <taxon>Liliopsida</taxon>
        <taxon>Poales</taxon>
        <taxon>Poaceae</taxon>
        <taxon>PACMAD clade</taxon>
        <taxon>Arundinoideae</taxon>
        <taxon>Arundineae</taxon>
        <taxon>Arundo</taxon>
    </lineage>
</organism>
<reference evidence="1" key="1">
    <citation type="submission" date="2014-09" db="EMBL/GenBank/DDBJ databases">
        <authorList>
            <person name="Magalhaes I.L.F."/>
            <person name="Oliveira U."/>
            <person name="Santos F.R."/>
            <person name="Vidigal T.H.D.A."/>
            <person name="Brescovit A.D."/>
            <person name="Santos A.J."/>
        </authorList>
    </citation>
    <scope>NUCLEOTIDE SEQUENCE</scope>
    <source>
        <tissue evidence="1">Shoot tissue taken approximately 20 cm above the soil surface</tissue>
    </source>
</reference>
<proteinExistence type="predicted"/>
<reference evidence="1" key="2">
    <citation type="journal article" date="2015" name="Data Brief">
        <title>Shoot transcriptome of the giant reed, Arundo donax.</title>
        <authorList>
            <person name="Barrero R.A."/>
            <person name="Guerrero F.D."/>
            <person name="Moolhuijzen P."/>
            <person name="Goolsby J.A."/>
            <person name="Tidwell J."/>
            <person name="Bellgard S.E."/>
            <person name="Bellgard M.I."/>
        </authorList>
    </citation>
    <scope>NUCLEOTIDE SEQUENCE</scope>
    <source>
        <tissue evidence="1">Shoot tissue taken approximately 20 cm above the soil surface</tissue>
    </source>
</reference>